<evidence type="ECO:0000256" key="11">
    <source>
        <dbReference type="ARBA" id="ARBA00036904"/>
    </source>
</evidence>
<evidence type="ECO:0000256" key="4">
    <source>
        <dbReference type="ARBA" id="ARBA00022705"/>
    </source>
</evidence>
<keyword evidence="4" id="KW-0235">DNA replication</keyword>
<gene>
    <name evidence="18" type="ORF">K7J14_11575</name>
</gene>
<dbReference type="CDD" id="cd03425">
    <property type="entry name" value="NUDIX_MutT_NudA_like"/>
    <property type="match status" value="1"/>
</dbReference>
<name>A0AAE3JJB5_9SPIR</name>
<evidence type="ECO:0000256" key="15">
    <source>
        <dbReference type="ARBA" id="ARBA00041979"/>
    </source>
</evidence>
<dbReference type="PROSITE" id="PS51462">
    <property type="entry name" value="NUDIX"/>
    <property type="match status" value="1"/>
</dbReference>
<dbReference type="EC" id="3.6.1.55" evidence="12"/>
<evidence type="ECO:0000256" key="2">
    <source>
        <dbReference type="ARBA" id="ARBA00005582"/>
    </source>
</evidence>
<evidence type="ECO:0000256" key="16">
    <source>
        <dbReference type="ARBA" id="ARBA00042798"/>
    </source>
</evidence>
<comment type="similarity">
    <text evidence="2">Belongs to the Nudix hydrolase family.</text>
</comment>
<reference evidence="18" key="1">
    <citation type="submission" date="2021-08" db="EMBL/GenBank/DDBJ databases">
        <title>Comparative analyses of Brucepasteria parasyntrophica and Teretinema zuelzerae.</title>
        <authorList>
            <person name="Song Y."/>
            <person name="Brune A."/>
        </authorList>
    </citation>
    <scope>NUCLEOTIDE SEQUENCE</scope>
    <source>
        <strain evidence="18">DSM 1903</strain>
    </source>
</reference>
<comment type="catalytic activity">
    <reaction evidence="11">
        <text>8-oxo-GTP + H2O = 8-oxo-GMP + diphosphate + H(+)</text>
        <dbReference type="Rhea" id="RHEA:67616"/>
        <dbReference type="ChEBI" id="CHEBI:15377"/>
        <dbReference type="ChEBI" id="CHEBI:15378"/>
        <dbReference type="ChEBI" id="CHEBI:33019"/>
        <dbReference type="ChEBI" id="CHEBI:143553"/>
        <dbReference type="ChEBI" id="CHEBI:145694"/>
    </reaction>
</comment>
<dbReference type="GO" id="GO:0006260">
    <property type="term" value="P:DNA replication"/>
    <property type="evidence" value="ECO:0007669"/>
    <property type="project" value="UniProtKB-KW"/>
</dbReference>
<evidence type="ECO:0000313" key="18">
    <source>
        <dbReference type="EMBL" id="MCD1655333.1"/>
    </source>
</evidence>
<dbReference type="InterPro" id="IPR000086">
    <property type="entry name" value="NUDIX_hydrolase_dom"/>
</dbReference>
<comment type="cofactor">
    <cofactor evidence="1">
        <name>Mg(2+)</name>
        <dbReference type="ChEBI" id="CHEBI:18420"/>
    </cofactor>
</comment>
<evidence type="ECO:0000313" key="19">
    <source>
        <dbReference type="Proteomes" id="UP001198163"/>
    </source>
</evidence>
<keyword evidence="6" id="KW-0227">DNA damage</keyword>
<dbReference type="InterPro" id="IPR015797">
    <property type="entry name" value="NUDIX_hydrolase-like_dom_sf"/>
</dbReference>
<keyword evidence="7" id="KW-0378">Hydrolase</keyword>
<dbReference type="AlphaFoldDB" id="A0AAE3JJB5"/>
<protein>
    <recommendedName>
        <fullName evidence="13">8-oxo-dGTP diphosphatase</fullName>
        <ecNumber evidence="12">3.6.1.55</ecNumber>
    </recommendedName>
    <alternativeName>
        <fullName evidence="16">7,8-dihydro-8-oxoguanine-triphosphatase</fullName>
    </alternativeName>
    <alternativeName>
        <fullName evidence="15">Mutator protein MutT</fullName>
    </alternativeName>
    <alternativeName>
        <fullName evidence="14">dGTP pyrophosphohydrolase</fullName>
    </alternativeName>
</protein>
<dbReference type="Pfam" id="PF14815">
    <property type="entry name" value="NUDIX_4"/>
    <property type="match status" value="1"/>
</dbReference>
<keyword evidence="5" id="KW-0479">Metal-binding</keyword>
<evidence type="ECO:0000259" key="17">
    <source>
        <dbReference type="PROSITE" id="PS51462"/>
    </source>
</evidence>
<evidence type="ECO:0000256" key="13">
    <source>
        <dbReference type="ARBA" id="ARBA00040794"/>
    </source>
</evidence>
<dbReference type="EMBL" id="JAINWA010000003">
    <property type="protein sequence ID" value="MCD1655333.1"/>
    <property type="molecule type" value="Genomic_DNA"/>
</dbReference>
<sequence>MKNIEAVAAVIMQGGRVFCAQRKDEGETARLWEFPGGKIEAGETHSQALEREIREELEAGISVEDFIMTVSYQYVHFNLTMHAYRCRLTSGEIVLREHLESRWLAADELDSLPWAPADLPIVARAKELLEREGSSADDGIVTR</sequence>
<evidence type="ECO:0000256" key="10">
    <source>
        <dbReference type="ARBA" id="ARBA00035861"/>
    </source>
</evidence>
<keyword evidence="3" id="KW-0515">Mutator protein</keyword>
<dbReference type="GO" id="GO:0044715">
    <property type="term" value="F:8-oxo-dGDP phosphatase activity"/>
    <property type="evidence" value="ECO:0007669"/>
    <property type="project" value="TreeGrafter"/>
</dbReference>
<dbReference type="RefSeq" id="WP_230756342.1">
    <property type="nucleotide sequence ID" value="NZ_JAINWA010000003.1"/>
</dbReference>
<keyword evidence="9" id="KW-0234">DNA repair</keyword>
<dbReference type="GO" id="GO:0006281">
    <property type="term" value="P:DNA repair"/>
    <property type="evidence" value="ECO:0007669"/>
    <property type="project" value="UniProtKB-KW"/>
</dbReference>
<dbReference type="PANTHER" id="PTHR47707">
    <property type="entry name" value="8-OXO-DGTP DIPHOSPHATASE"/>
    <property type="match status" value="1"/>
</dbReference>
<accession>A0AAE3JJB5</accession>
<organism evidence="18 19">
    <name type="scientific">Teretinema zuelzerae</name>
    <dbReference type="NCBI Taxonomy" id="156"/>
    <lineage>
        <taxon>Bacteria</taxon>
        <taxon>Pseudomonadati</taxon>
        <taxon>Spirochaetota</taxon>
        <taxon>Spirochaetia</taxon>
        <taxon>Spirochaetales</taxon>
        <taxon>Treponemataceae</taxon>
        <taxon>Teretinema</taxon>
    </lineage>
</organism>
<comment type="caution">
    <text evidence="18">The sequence shown here is derived from an EMBL/GenBank/DDBJ whole genome shotgun (WGS) entry which is preliminary data.</text>
</comment>
<evidence type="ECO:0000256" key="1">
    <source>
        <dbReference type="ARBA" id="ARBA00001946"/>
    </source>
</evidence>
<dbReference type="GO" id="GO:0035539">
    <property type="term" value="F:8-oxo-7,8-dihydrodeoxyguanosine triphosphate pyrophosphatase activity"/>
    <property type="evidence" value="ECO:0007669"/>
    <property type="project" value="UniProtKB-EC"/>
</dbReference>
<evidence type="ECO:0000256" key="14">
    <source>
        <dbReference type="ARBA" id="ARBA00041592"/>
    </source>
</evidence>
<dbReference type="GO" id="GO:0008413">
    <property type="term" value="F:8-oxo-7,8-dihydroguanosine triphosphate pyrophosphatase activity"/>
    <property type="evidence" value="ECO:0007669"/>
    <property type="project" value="TreeGrafter"/>
</dbReference>
<dbReference type="GO" id="GO:0044716">
    <property type="term" value="F:8-oxo-GDP phosphatase activity"/>
    <property type="evidence" value="ECO:0007669"/>
    <property type="project" value="TreeGrafter"/>
</dbReference>
<dbReference type="PRINTS" id="PR00502">
    <property type="entry name" value="NUDIXFAMILY"/>
</dbReference>
<comment type="catalytic activity">
    <reaction evidence="10">
        <text>8-oxo-dGTP + H2O = 8-oxo-dGMP + diphosphate + H(+)</text>
        <dbReference type="Rhea" id="RHEA:31575"/>
        <dbReference type="ChEBI" id="CHEBI:15377"/>
        <dbReference type="ChEBI" id="CHEBI:15378"/>
        <dbReference type="ChEBI" id="CHEBI:33019"/>
        <dbReference type="ChEBI" id="CHEBI:63224"/>
        <dbReference type="ChEBI" id="CHEBI:77896"/>
        <dbReference type="EC" id="3.6.1.55"/>
    </reaction>
</comment>
<evidence type="ECO:0000256" key="7">
    <source>
        <dbReference type="ARBA" id="ARBA00022801"/>
    </source>
</evidence>
<keyword evidence="19" id="KW-1185">Reference proteome</keyword>
<evidence type="ECO:0000256" key="3">
    <source>
        <dbReference type="ARBA" id="ARBA00022457"/>
    </source>
</evidence>
<dbReference type="Gene3D" id="3.90.79.10">
    <property type="entry name" value="Nucleoside Triphosphate Pyrophosphohydrolase"/>
    <property type="match status" value="1"/>
</dbReference>
<evidence type="ECO:0000256" key="9">
    <source>
        <dbReference type="ARBA" id="ARBA00023204"/>
    </source>
</evidence>
<dbReference type="Proteomes" id="UP001198163">
    <property type="component" value="Unassembled WGS sequence"/>
</dbReference>
<dbReference type="InterPro" id="IPR020476">
    <property type="entry name" value="Nudix_hydrolase"/>
</dbReference>
<dbReference type="PANTHER" id="PTHR47707:SF1">
    <property type="entry name" value="NUDIX HYDROLASE FAMILY PROTEIN"/>
    <property type="match status" value="1"/>
</dbReference>
<dbReference type="GO" id="GO:0046872">
    <property type="term" value="F:metal ion binding"/>
    <property type="evidence" value="ECO:0007669"/>
    <property type="project" value="UniProtKB-KW"/>
</dbReference>
<evidence type="ECO:0000256" key="12">
    <source>
        <dbReference type="ARBA" id="ARBA00038905"/>
    </source>
</evidence>
<evidence type="ECO:0000256" key="8">
    <source>
        <dbReference type="ARBA" id="ARBA00022842"/>
    </source>
</evidence>
<dbReference type="SUPFAM" id="SSF55811">
    <property type="entry name" value="Nudix"/>
    <property type="match status" value="1"/>
</dbReference>
<evidence type="ECO:0000256" key="5">
    <source>
        <dbReference type="ARBA" id="ARBA00022723"/>
    </source>
</evidence>
<keyword evidence="8" id="KW-0460">Magnesium</keyword>
<evidence type="ECO:0000256" key="6">
    <source>
        <dbReference type="ARBA" id="ARBA00022763"/>
    </source>
</evidence>
<proteinExistence type="inferred from homology"/>
<dbReference type="InterPro" id="IPR047127">
    <property type="entry name" value="MutT-like"/>
</dbReference>
<dbReference type="InterPro" id="IPR029119">
    <property type="entry name" value="MutY_C"/>
</dbReference>
<feature type="domain" description="Nudix hydrolase" evidence="17">
    <location>
        <begin position="2"/>
        <end position="127"/>
    </location>
</feature>